<keyword evidence="2" id="KW-1185">Reference proteome</keyword>
<evidence type="ECO:0000313" key="1">
    <source>
        <dbReference type="EMBL" id="MBW9055697.1"/>
    </source>
</evidence>
<comment type="caution">
    <text evidence="1">The sequence shown here is derived from an EMBL/GenBank/DDBJ whole genome shotgun (WGS) entry which is preliminary data.</text>
</comment>
<dbReference type="RefSeq" id="WP_220337057.1">
    <property type="nucleotide sequence ID" value="NZ_JAEUAK010000012.1"/>
</dbReference>
<gene>
    <name evidence="1" type="ORF">JNB85_25130</name>
</gene>
<evidence type="ECO:0000313" key="2">
    <source>
        <dbReference type="Proteomes" id="UP000717752"/>
    </source>
</evidence>
<protein>
    <submittedName>
        <fullName evidence="1">Uncharacterized protein</fullName>
    </submittedName>
</protein>
<sequence>MANTTLELAGSFAGEWLTLPFRGAEMRGNAGFPQGKTFEEVDVEH</sequence>
<reference evidence="1 2" key="1">
    <citation type="journal article" date="2021" name="MBio">
        <title>Poor Competitiveness of Bradyrhizobium in Pigeon Pea Root Colonization in Indian Soils.</title>
        <authorList>
            <person name="Chalasani D."/>
            <person name="Basu A."/>
            <person name="Pullabhotla S.V.S.R.N."/>
            <person name="Jorrin B."/>
            <person name="Neal A.L."/>
            <person name="Poole P.S."/>
            <person name="Podile A.R."/>
            <person name="Tkacz A."/>
        </authorList>
    </citation>
    <scope>NUCLEOTIDE SEQUENCE [LARGE SCALE GENOMIC DNA]</scope>
    <source>
        <strain evidence="1 2">HU56</strain>
    </source>
</reference>
<dbReference type="EMBL" id="JAEUAK010000012">
    <property type="protein sequence ID" value="MBW9055697.1"/>
    <property type="molecule type" value="Genomic_DNA"/>
</dbReference>
<dbReference type="Proteomes" id="UP000717752">
    <property type="component" value="Unassembled WGS sequence"/>
</dbReference>
<organism evidence="1 2">
    <name type="scientific">Rhizobium mesosinicum</name>
    <dbReference type="NCBI Taxonomy" id="335017"/>
    <lineage>
        <taxon>Bacteria</taxon>
        <taxon>Pseudomonadati</taxon>
        <taxon>Pseudomonadota</taxon>
        <taxon>Alphaproteobacteria</taxon>
        <taxon>Hyphomicrobiales</taxon>
        <taxon>Rhizobiaceae</taxon>
        <taxon>Rhizobium/Agrobacterium group</taxon>
        <taxon>Rhizobium</taxon>
    </lineage>
</organism>
<name>A0ABS7H0P7_9HYPH</name>
<accession>A0ABS7H0P7</accession>
<proteinExistence type="predicted"/>